<sequence>MTRSTRAAGRRSAPRANRSRQPAQRAFRTRTVSKALGLTLLSALIPGLGFVMGGRKKLGAFVITLYAGLLLLAAYVALTQRGAIVDLAVDPSRLLLATGGVLVMGFIWICIVVSSHKLLRPISLTSVGRFTGSAFVGLLCFGIAVPTTFAAQTVMAQRDLVGSVFKSEKDSKSATRPNVDKKDPWAKKPRLNIVLLGADDGVGREGTRTDTVIVASIDTKTGDTALISLSRNWMRMPFPEDSPLHEKYPDGYYDPSGPAEQPEYYLDSMYDNIPKKYPGLLGPTDNMGADVLKLSAGAALGLDIDYYMQVNLKGFEQIIDALGGITVNINYKVPIGGDYGAGPGSNTARKPSGYLQPGPNQKLNGHDALWFARGRYGLSDPSRQERQRCTIHALVNSASPAALVTSYNQIAAAGKQLLRTDIPGDILGDFIELGLKVKNANVTNVDLDKSKNFPTGQNPNYEAMRELVQKAIQPKTKPVASTPSNKPSTSTTKKPGKKPTTAKPPAGQPQNLADACAYDPTQTGN</sequence>
<organism evidence="5 6">
    <name type="scientific">Kribbella koreensis</name>
    <dbReference type="NCBI Taxonomy" id="57909"/>
    <lineage>
        <taxon>Bacteria</taxon>
        <taxon>Bacillati</taxon>
        <taxon>Actinomycetota</taxon>
        <taxon>Actinomycetes</taxon>
        <taxon>Propionibacteriales</taxon>
        <taxon>Kribbellaceae</taxon>
        <taxon>Kribbella</taxon>
    </lineage>
</organism>
<evidence type="ECO:0000313" key="5">
    <source>
        <dbReference type="EMBL" id="GAA0933410.1"/>
    </source>
</evidence>
<gene>
    <name evidence="5" type="ORF">GCM10009554_18550</name>
</gene>
<comment type="caution">
    <text evidence="5">The sequence shown here is derived from an EMBL/GenBank/DDBJ whole genome shotgun (WGS) entry which is preliminary data.</text>
</comment>
<proteinExistence type="inferred from homology"/>
<feature type="transmembrane region" description="Helical" evidence="3">
    <location>
        <begin position="59"/>
        <end position="78"/>
    </location>
</feature>
<evidence type="ECO:0000259" key="4">
    <source>
        <dbReference type="Pfam" id="PF03816"/>
    </source>
</evidence>
<dbReference type="PANTHER" id="PTHR33392">
    <property type="entry name" value="POLYISOPRENYL-TEICHOIC ACID--PEPTIDOGLYCAN TEICHOIC ACID TRANSFERASE TAGU"/>
    <property type="match status" value="1"/>
</dbReference>
<comment type="similarity">
    <text evidence="1">Belongs to the LytR/CpsA/Psr (LCP) family.</text>
</comment>
<keyword evidence="6" id="KW-1185">Reference proteome</keyword>
<evidence type="ECO:0000256" key="2">
    <source>
        <dbReference type="SAM" id="MobiDB-lite"/>
    </source>
</evidence>
<feature type="region of interest" description="Disordered" evidence="2">
    <location>
        <begin position="471"/>
        <end position="525"/>
    </location>
</feature>
<accession>A0ABN1PVZ2</accession>
<reference evidence="5 6" key="1">
    <citation type="journal article" date="2019" name="Int. J. Syst. Evol. Microbiol.">
        <title>The Global Catalogue of Microorganisms (GCM) 10K type strain sequencing project: providing services to taxonomists for standard genome sequencing and annotation.</title>
        <authorList>
            <consortium name="The Broad Institute Genomics Platform"/>
            <consortium name="The Broad Institute Genome Sequencing Center for Infectious Disease"/>
            <person name="Wu L."/>
            <person name="Ma J."/>
        </authorList>
    </citation>
    <scope>NUCLEOTIDE SEQUENCE [LARGE SCALE GENOMIC DNA]</scope>
    <source>
        <strain evidence="5 6">JCM 10977</strain>
    </source>
</reference>
<feature type="compositionally biased region" description="Low complexity" evidence="2">
    <location>
        <begin position="14"/>
        <end position="24"/>
    </location>
</feature>
<protein>
    <recommendedName>
        <fullName evidence="4">Cell envelope-related transcriptional attenuator domain-containing protein</fullName>
    </recommendedName>
</protein>
<feature type="domain" description="Cell envelope-related transcriptional attenuator" evidence="4">
    <location>
        <begin position="208"/>
        <end position="398"/>
    </location>
</feature>
<dbReference type="RefSeq" id="WP_343966976.1">
    <property type="nucleotide sequence ID" value="NZ_BAAAHK010000004.1"/>
</dbReference>
<feature type="transmembrane region" description="Helical" evidence="3">
    <location>
        <begin position="134"/>
        <end position="156"/>
    </location>
</feature>
<keyword evidence="3" id="KW-1133">Transmembrane helix</keyword>
<dbReference type="PANTHER" id="PTHR33392:SF6">
    <property type="entry name" value="POLYISOPRENYL-TEICHOIC ACID--PEPTIDOGLYCAN TEICHOIC ACID TRANSFERASE TAGU"/>
    <property type="match status" value="1"/>
</dbReference>
<feature type="region of interest" description="Disordered" evidence="2">
    <location>
        <begin position="1"/>
        <end position="24"/>
    </location>
</feature>
<dbReference type="Proteomes" id="UP001500542">
    <property type="component" value="Unassembled WGS sequence"/>
</dbReference>
<name>A0ABN1PVZ2_9ACTN</name>
<dbReference type="Gene3D" id="3.40.630.190">
    <property type="entry name" value="LCP protein"/>
    <property type="match status" value="1"/>
</dbReference>
<evidence type="ECO:0000313" key="6">
    <source>
        <dbReference type="Proteomes" id="UP001500542"/>
    </source>
</evidence>
<dbReference type="EMBL" id="BAAAHK010000004">
    <property type="protein sequence ID" value="GAA0933410.1"/>
    <property type="molecule type" value="Genomic_DNA"/>
</dbReference>
<evidence type="ECO:0000256" key="1">
    <source>
        <dbReference type="ARBA" id="ARBA00006068"/>
    </source>
</evidence>
<feature type="compositionally biased region" description="Low complexity" evidence="2">
    <location>
        <begin position="480"/>
        <end position="505"/>
    </location>
</feature>
<keyword evidence="3" id="KW-0472">Membrane</keyword>
<keyword evidence="3" id="KW-0812">Transmembrane</keyword>
<dbReference type="InterPro" id="IPR004474">
    <property type="entry name" value="LytR_CpsA_psr"/>
</dbReference>
<dbReference type="InterPro" id="IPR050922">
    <property type="entry name" value="LytR/CpsA/Psr_CW_biosynth"/>
</dbReference>
<dbReference type="Pfam" id="PF03816">
    <property type="entry name" value="LytR_cpsA_psr"/>
    <property type="match status" value="1"/>
</dbReference>
<evidence type="ECO:0000256" key="3">
    <source>
        <dbReference type="SAM" id="Phobius"/>
    </source>
</evidence>
<feature type="transmembrane region" description="Helical" evidence="3">
    <location>
        <begin position="94"/>
        <end position="114"/>
    </location>
</feature>